<organism evidence="1 2">
    <name type="scientific">Arsukibacterium ikkense</name>
    <dbReference type="NCBI Taxonomy" id="336831"/>
    <lineage>
        <taxon>Bacteria</taxon>
        <taxon>Pseudomonadati</taxon>
        <taxon>Pseudomonadota</taxon>
        <taxon>Gammaproteobacteria</taxon>
        <taxon>Chromatiales</taxon>
        <taxon>Chromatiaceae</taxon>
        <taxon>Arsukibacterium</taxon>
    </lineage>
</organism>
<comment type="caution">
    <text evidence="1">The sequence shown here is derived from an EMBL/GenBank/DDBJ whole genome shotgun (WGS) entry which is preliminary data.</text>
</comment>
<reference evidence="1 2" key="1">
    <citation type="submission" date="2015-03" db="EMBL/GenBank/DDBJ databases">
        <title>Draft genome sequences of two protease-producing strains of Arsukibacterium isolated from two cold and alkaline environments.</title>
        <authorList>
            <person name="Lylloff J.E."/>
            <person name="Skov L.B."/>
            <person name="Jepsen M."/>
            <person name="Hallin P.F."/>
            <person name="Sorensen S.J."/>
            <person name="Stougaard P."/>
            <person name="Glaring M.A."/>
        </authorList>
    </citation>
    <scope>NUCLEOTIDE SEQUENCE [LARGE SCALE GENOMIC DNA]</scope>
    <source>
        <strain evidence="1 2">GCM72</strain>
    </source>
</reference>
<protein>
    <submittedName>
        <fullName evidence="1">Uncharacterized protein</fullName>
    </submittedName>
</protein>
<evidence type="ECO:0000313" key="1">
    <source>
        <dbReference type="EMBL" id="KKO46565.1"/>
    </source>
</evidence>
<gene>
    <name evidence="1" type="ORF">WG68_04475</name>
</gene>
<sequence length="89" mass="10011">MPNETSSPPMPELSAMTLYRRVEGGAVYTYQQDARFLVVIDESTMACMLEPEDLEGIELVKVLEFDTELARTGYLQARFAVKQAGRDGY</sequence>
<dbReference type="Proteomes" id="UP000034228">
    <property type="component" value="Unassembled WGS sequence"/>
</dbReference>
<proteinExistence type="predicted"/>
<keyword evidence="2" id="KW-1185">Reference proteome</keyword>
<evidence type="ECO:0000313" key="2">
    <source>
        <dbReference type="Proteomes" id="UP000034228"/>
    </source>
</evidence>
<dbReference type="OrthoDB" id="7066986at2"/>
<dbReference type="EMBL" id="LAHO01000003">
    <property type="protein sequence ID" value="KKO46565.1"/>
    <property type="molecule type" value="Genomic_DNA"/>
</dbReference>
<accession>A0A0M2VAA1</accession>
<dbReference type="AlphaFoldDB" id="A0A0M2VAA1"/>
<dbReference type="RefSeq" id="WP_046556453.1">
    <property type="nucleotide sequence ID" value="NZ_LAHO01000003.1"/>
</dbReference>
<name>A0A0M2VAA1_9GAMM</name>